<evidence type="ECO:0000313" key="3">
    <source>
        <dbReference type="Proteomes" id="UP000325902"/>
    </source>
</evidence>
<evidence type="ECO:0000313" key="2">
    <source>
        <dbReference type="EMBL" id="KAB2569034.1"/>
    </source>
</evidence>
<comment type="caution">
    <text evidence="2">The sequence shown here is derived from an EMBL/GenBank/DDBJ whole genome shotgun (WGS) entry which is preliminary data.</text>
</comment>
<keyword evidence="3" id="KW-1185">Reference proteome</keyword>
<dbReference type="AlphaFoldDB" id="A0A5N5CUL6"/>
<name>A0A5N5CUL6_9PEZI</name>
<protein>
    <recommendedName>
        <fullName evidence="1">Heterokaryon incompatibility domain-containing protein</fullName>
    </recommendedName>
</protein>
<dbReference type="InterPro" id="IPR010730">
    <property type="entry name" value="HET"/>
</dbReference>
<feature type="domain" description="Heterokaryon incompatibility" evidence="1">
    <location>
        <begin position="1"/>
        <end position="80"/>
    </location>
</feature>
<accession>A0A5N5CUL6</accession>
<dbReference type="OrthoDB" id="5125733at2759"/>
<organism evidence="2 3">
    <name type="scientific">Lasiodiplodia theobromae</name>
    <dbReference type="NCBI Taxonomy" id="45133"/>
    <lineage>
        <taxon>Eukaryota</taxon>
        <taxon>Fungi</taxon>
        <taxon>Dikarya</taxon>
        <taxon>Ascomycota</taxon>
        <taxon>Pezizomycotina</taxon>
        <taxon>Dothideomycetes</taxon>
        <taxon>Dothideomycetes incertae sedis</taxon>
        <taxon>Botryosphaeriales</taxon>
        <taxon>Botryosphaeriaceae</taxon>
        <taxon>Lasiodiplodia</taxon>
    </lineage>
</organism>
<dbReference type="EMBL" id="VCHE01000235">
    <property type="protein sequence ID" value="KAB2569034.1"/>
    <property type="molecule type" value="Genomic_DNA"/>
</dbReference>
<reference evidence="2 3" key="1">
    <citation type="journal article" date="2019" name="Sci. Rep.">
        <title>A multi-omics analysis of the grapevine pathogen Lasiodiplodia theobromae reveals that temperature affects the expression of virulence- and pathogenicity-related genes.</title>
        <authorList>
            <person name="Felix C."/>
            <person name="Meneses R."/>
            <person name="Goncalves M.F.M."/>
            <person name="Tilleman L."/>
            <person name="Duarte A.S."/>
            <person name="Jorrin-Novo J.V."/>
            <person name="Van de Peer Y."/>
            <person name="Deforce D."/>
            <person name="Van Nieuwerburgh F."/>
            <person name="Esteves A.C."/>
            <person name="Alves A."/>
        </authorList>
    </citation>
    <scope>NUCLEOTIDE SEQUENCE [LARGE SCALE GENOMIC DNA]</scope>
    <source>
        <strain evidence="2 3">LA-SOL3</strain>
    </source>
</reference>
<gene>
    <name evidence="2" type="ORF">DBV05_g12287</name>
</gene>
<dbReference type="PANTHER" id="PTHR33112">
    <property type="entry name" value="DOMAIN PROTEIN, PUTATIVE-RELATED"/>
    <property type="match status" value="1"/>
</dbReference>
<dbReference type="Proteomes" id="UP000325902">
    <property type="component" value="Unassembled WGS sequence"/>
</dbReference>
<proteinExistence type="predicted"/>
<dbReference type="Pfam" id="PF06985">
    <property type="entry name" value="HET"/>
    <property type="match status" value="1"/>
</dbReference>
<dbReference type="PANTHER" id="PTHR33112:SF16">
    <property type="entry name" value="HETEROKARYON INCOMPATIBILITY DOMAIN-CONTAINING PROTEIN"/>
    <property type="match status" value="1"/>
</dbReference>
<evidence type="ECO:0000259" key="1">
    <source>
        <dbReference type="Pfam" id="PF06985"/>
    </source>
</evidence>
<sequence>MGNIYRDAYLTIIASSATKASAGFLETRAPAPEYAEHLRLPFHCRDSRVGSMFVYTQDGPAFVYDAMREPVNSRAWCFQERLLSPRKLVYASDTVQYHCQTAQADIGDAVSGKPIGEQLDDIMYEMTGGVDITTRLSTWAPVNWESLHQLWSMVVSNYTRRSLTNQEDKLLAFASVAEQFDRIWRKRAGKYLAGLWEERLPDDLLWSRSTLPDALPAEDILRPRLDRSFAPSWSWASTDGNVLPSDADWKELGDANCVCEVVRCHIALRDVKLPYGHLDAASLQLRAITVPAPWVVFPDVGSAVYLSLYMPTNLLRSRIAANQDSVSIVGTILKQSDEGELTTEEVIMDTGRSNGELLAFDANMEADGSLLYFMGDISIFFDSSEQPPLDQISAIIIRRFEVDGDPGAKGLLLADAGGGRFRRIAYWISFMQQTRRGDVKCKDPLPPWFGPFQSGAGAPIVELI</sequence>